<evidence type="ECO:0000256" key="2">
    <source>
        <dbReference type="PROSITE-ProRule" id="PRU00169"/>
    </source>
</evidence>
<accession>A0A7X5ZKA4</accession>
<protein>
    <submittedName>
        <fullName evidence="4">Response regulator</fullName>
    </submittedName>
</protein>
<dbReference type="PANTHER" id="PTHR44591">
    <property type="entry name" value="STRESS RESPONSE REGULATOR PROTEIN 1"/>
    <property type="match status" value="1"/>
</dbReference>
<gene>
    <name evidence="4" type="ORF">HBF25_20700</name>
</gene>
<evidence type="ECO:0000256" key="1">
    <source>
        <dbReference type="ARBA" id="ARBA00022553"/>
    </source>
</evidence>
<name>A0A7X5ZKA4_9GAMM</name>
<dbReference type="EMBL" id="JAARLZ010000015">
    <property type="protein sequence ID" value="NII08812.1"/>
    <property type="molecule type" value="Genomic_DNA"/>
</dbReference>
<evidence type="ECO:0000313" key="4">
    <source>
        <dbReference type="EMBL" id="NII08812.1"/>
    </source>
</evidence>
<evidence type="ECO:0000313" key="5">
    <source>
        <dbReference type="Proteomes" id="UP000490980"/>
    </source>
</evidence>
<dbReference type="PANTHER" id="PTHR44591:SF21">
    <property type="entry name" value="TWO-COMPONENT RESPONSE REGULATOR"/>
    <property type="match status" value="1"/>
</dbReference>
<evidence type="ECO:0000259" key="3">
    <source>
        <dbReference type="PROSITE" id="PS50110"/>
    </source>
</evidence>
<dbReference type="InterPro" id="IPR001789">
    <property type="entry name" value="Sig_transdc_resp-reg_receiver"/>
</dbReference>
<dbReference type="AlphaFoldDB" id="A0A7X5ZKA4"/>
<keyword evidence="5" id="KW-1185">Reference proteome</keyword>
<dbReference type="GO" id="GO:0000160">
    <property type="term" value="P:phosphorelay signal transduction system"/>
    <property type="evidence" value="ECO:0007669"/>
    <property type="project" value="InterPro"/>
</dbReference>
<feature type="modified residue" description="4-aspartylphosphate" evidence="2">
    <location>
        <position position="57"/>
    </location>
</feature>
<dbReference type="RefSeq" id="WP_166952334.1">
    <property type="nucleotide sequence ID" value="NZ_JAARLZ010000015.1"/>
</dbReference>
<keyword evidence="1 2" id="KW-0597">Phosphoprotein</keyword>
<sequence>MTHPSPLVVLLVEDDNTIRELTAMLLEGDGHTVHTAPNADVAEAWLQTGKADVLFTDVRMPGTMTGQELALRHSDMPVLVTSGEHKDQHPWLTGGMRYLAKPYDRKTLLAALREVTV</sequence>
<feature type="domain" description="Response regulatory" evidence="3">
    <location>
        <begin position="8"/>
        <end position="116"/>
    </location>
</feature>
<dbReference type="SUPFAM" id="SSF52172">
    <property type="entry name" value="CheY-like"/>
    <property type="match status" value="1"/>
</dbReference>
<dbReference type="Pfam" id="PF00072">
    <property type="entry name" value="Response_reg"/>
    <property type="match status" value="1"/>
</dbReference>
<dbReference type="PROSITE" id="PS50110">
    <property type="entry name" value="RESPONSE_REGULATORY"/>
    <property type="match status" value="1"/>
</dbReference>
<dbReference type="InterPro" id="IPR011006">
    <property type="entry name" value="CheY-like_superfamily"/>
</dbReference>
<dbReference type="Proteomes" id="UP000490980">
    <property type="component" value="Unassembled WGS sequence"/>
</dbReference>
<organism evidence="4 5">
    <name type="scientific">Luteibacter anthropi</name>
    <dbReference type="NCBI Taxonomy" id="564369"/>
    <lineage>
        <taxon>Bacteria</taxon>
        <taxon>Pseudomonadati</taxon>
        <taxon>Pseudomonadota</taxon>
        <taxon>Gammaproteobacteria</taxon>
        <taxon>Lysobacterales</taxon>
        <taxon>Rhodanobacteraceae</taxon>
        <taxon>Luteibacter</taxon>
    </lineage>
</organism>
<comment type="caution">
    <text evidence="4">The sequence shown here is derived from an EMBL/GenBank/DDBJ whole genome shotgun (WGS) entry which is preliminary data.</text>
</comment>
<reference evidence="4 5" key="1">
    <citation type="submission" date="2020-03" db="EMBL/GenBank/DDBJ databases">
        <authorList>
            <person name="Lai Q."/>
        </authorList>
    </citation>
    <scope>NUCLEOTIDE SEQUENCE [LARGE SCALE GENOMIC DNA]</scope>
    <source>
        <strain evidence="4 5">CCUG 25036</strain>
    </source>
</reference>
<proteinExistence type="predicted"/>
<dbReference type="Gene3D" id="3.40.50.2300">
    <property type="match status" value="1"/>
</dbReference>
<dbReference type="InterPro" id="IPR050595">
    <property type="entry name" value="Bact_response_regulator"/>
</dbReference>
<dbReference type="SMART" id="SM00448">
    <property type="entry name" value="REC"/>
    <property type="match status" value="1"/>
</dbReference>